<evidence type="ECO:0000313" key="3">
    <source>
        <dbReference type="Proteomes" id="UP000053766"/>
    </source>
</evidence>
<organism evidence="2 3">
    <name type="scientific">Dictyocaulus viviparus</name>
    <name type="common">Bovine lungworm</name>
    <dbReference type="NCBI Taxonomy" id="29172"/>
    <lineage>
        <taxon>Eukaryota</taxon>
        <taxon>Metazoa</taxon>
        <taxon>Ecdysozoa</taxon>
        <taxon>Nematoda</taxon>
        <taxon>Chromadorea</taxon>
        <taxon>Rhabditida</taxon>
        <taxon>Rhabditina</taxon>
        <taxon>Rhabditomorpha</taxon>
        <taxon>Strongyloidea</taxon>
        <taxon>Metastrongylidae</taxon>
        <taxon>Dictyocaulus</taxon>
    </lineage>
</organism>
<reference evidence="3" key="2">
    <citation type="journal article" date="2016" name="Sci. Rep.">
        <title>Dictyocaulus viviparus genome, variome and transcriptome elucidate lungworm biology and support future intervention.</title>
        <authorList>
            <person name="McNulty S.N."/>
            <person name="Strube C."/>
            <person name="Rosa B.A."/>
            <person name="Martin J.C."/>
            <person name="Tyagi R."/>
            <person name="Choi Y.J."/>
            <person name="Wang Q."/>
            <person name="Hallsworth Pepin K."/>
            <person name="Zhang X."/>
            <person name="Ozersky P."/>
            <person name="Wilson R.K."/>
            <person name="Sternberg P.W."/>
            <person name="Gasser R.B."/>
            <person name="Mitreva M."/>
        </authorList>
    </citation>
    <scope>NUCLEOTIDE SEQUENCE [LARGE SCALE GENOMIC DNA]</scope>
    <source>
        <strain evidence="3">HannoverDv2000</strain>
    </source>
</reference>
<protein>
    <submittedName>
        <fullName evidence="2">Uncharacterized protein</fullName>
    </submittedName>
</protein>
<dbReference type="EMBL" id="KN716482">
    <property type="protein sequence ID" value="KJH44334.1"/>
    <property type="molecule type" value="Genomic_DNA"/>
</dbReference>
<proteinExistence type="predicted"/>
<evidence type="ECO:0000313" key="2">
    <source>
        <dbReference type="EMBL" id="KJH44334.1"/>
    </source>
</evidence>
<gene>
    <name evidence="2" type="ORF">DICVIV_09650</name>
</gene>
<dbReference type="AlphaFoldDB" id="A0A0D8XKJ4"/>
<keyword evidence="1" id="KW-0732">Signal</keyword>
<sequence length="88" mass="10225">MLLRLCSVVMVYTILALLLHSTESEHVNDNKNPLNDPFEFDLYDEPSENSEAVFTRMETLCARLHNREPLLTDQKTSPLVYRLCDLLK</sequence>
<dbReference type="OrthoDB" id="5781554at2759"/>
<feature type="chain" id="PRO_5002335904" evidence="1">
    <location>
        <begin position="25"/>
        <end position="88"/>
    </location>
</feature>
<feature type="signal peptide" evidence="1">
    <location>
        <begin position="1"/>
        <end position="24"/>
    </location>
</feature>
<keyword evidence="3" id="KW-1185">Reference proteome</keyword>
<dbReference type="Proteomes" id="UP000053766">
    <property type="component" value="Unassembled WGS sequence"/>
</dbReference>
<name>A0A0D8XKJ4_DICVI</name>
<accession>A0A0D8XKJ4</accession>
<reference evidence="2 3" key="1">
    <citation type="submission" date="2013-11" db="EMBL/GenBank/DDBJ databases">
        <title>Draft genome of the bovine lungworm Dictyocaulus viviparus.</title>
        <authorList>
            <person name="Mitreva M."/>
        </authorList>
    </citation>
    <scope>NUCLEOTIDE SEQUENCE [LARGE SCALE GENOMIC DNA]</scope>
    <source>
        <strain evidence="2 3">HannoverDv2000</strain>
    </source>
</reference>
<evidence type="ECO:0000256" key="1">
    <source>
        <dbReference type="SAM" id="SignalP"/>
    </source>
</evidence>